<evidence type="ECO:0000256" key="1">
    <source>
        <dbReference type="SAM" id="MobiDB-lite"/>
    </source>
</evidence>
<comment type="caution">
    <text evidence="4">The sequence shown here is derived from an EMBL/GenBank/DDBJ whole genome shotgun (WGS) entry which is preliminary data.</text>
</comment>
<evidence type="ECO:0000256" key="2">
    <source>
        <dbReference type="SAM" id="Phobius"/>
    </source>
</evidence>
<feature type="signal peptide" evidence="3">
    <location>
        <begin position="1"/>
        <end position="20"/>
    </location>
</feature>
<keyword evidence="2" id="KW-0472">Membrane</keyword>
<dbReference type="AlphaFoldDB" id="A0A9P7JAM8"/>
<feature type="compositionally biased region" description="Polar residues" evidence="1">
    <location>
        <begin position="143"/>
        <end position="169"/>
    </location>
</feature>
<organism evidence="4 5">
    <name type="scientific">Suillus subaureus</name>
    <dbReference type="NCBI Taxonomy" id="48587"/>
    <lineage>
        <taxon>Eukaryota</taxon>
        <taxon>Fungi</taxon>
        <taxon>Dikarya</taxon>
        <taxon>Basidiomycota</taxon>
        <taxon>Agaricomycotina</taxon>
        <taxon>Agaricomycetes</taxon>
        <taxon>Agaricomycetidae</taxon>
        <taxon>Boletales</taxon>
        <taxon>Suillineae</taxon>
        <taxon>Suillaceae</taxon>
        <taxon>Suillus</taxon>
    </lineage>
</organism>
<feature type="transmembrane region" description="Helical" evidence="2">
    <location>
        <begin position="201"/>
        <end position="226"/>
    </location>
</feature>
<keyword evidence="5" id="KW-1185">Reference proteome</keyword>
<dbReference type="OrthoDB" id="3030369at2759"/>
<dbReference type="GeneID" id="64637535"/>
<reference evidence="4" key="1">
    <citation type="journal article" date="2020" name="New Phytol.">
        <title>Comparative genomics reveals dynamic genome evolution in host specialist ectomycorrhizal fungi.</title>
        <authorList>
            <person name="Lofgren L.A."/>
            <person name="Nguyen N.H."/>
            <person name="Vilgalys R."/>
            <person name="Ruytinx J."/>
            <person name="Liao H.L."/>
            <person name="Branco S."/>
            <person name="Kuo A."/>
            <person name="LaButti K."/>
            <person name="Lipzen A."/>
            <person name="Andreopoulos W."/>
            <person name="Pangilinan J."/>
            <person name="Riley R."/>
            <person name="Hundley H."/>
            <person name="Na H."/>
            <person name="Barry K."/>
            <person name="Grigoriev I.V."/>
            <person name="Stajich J.E."/>
            <person name="Kennedy P.G."/>
        </authorList>
    </citation>
    <scope>NUCLEOTIDE SEQUENCE</scope>
    <source>
        <strain evidence="4">MN1</strain>
    </source>
</reference>
<dbReference type="Proteomes" id="UP000807769">
    <property type="component" value="Unassembled WGS sequence"/>
</dbReference>
<keyword evidence="2" id="KW-0812">Transmembrane</keyword>
<keyword evidence="2" id="KW-1133">Transmembrane helix</keyword>
<feature type="chain" id="PRO_5040366429" evidence="3">
    <location>
        <begin position="21"/>
        <end position="228"/>
    </location>
</feature>
<dbReference type="EMBL" id="JABBWG010000030">
    <property type="protein sequence ID" value="KAG1811189.1"/>
    <property type="molecule type" value="Genomic_DNA"/>
</dbReference>
<evidence type="ECO:0000313" key="4">
    <source>
        <dbReference type="EMBL" id="KAG1811189.1"/>
    </source>
</evidence>
<proteinExistence type="predicted"/>
<keyword evidence="3" id="KW-0732">Signal</keyword>
<sequence length="228" mass="23276">MRAAVICLVALSMAATLVSSRPSASYLTQSFQALLSPLYERQSSSVPSQCTSTCDPIQNEENAGYPMTACCTQSFETSYYNCLLCVGTAVNATDYTRAQANLDQLYISCYDHGYSLKGRTLPDQDLSRTYSTSSRATSKTSTVAGTSPTSVSILTSVSAPTSTSETTILPSGASSASSGMSTSANGTATSPSSTPNTGSSAALGLSVGGSGVCALVAAAIGLIVLLEN</sequence>
<accession>A0A9P7JAM8</accession>
<gene>
    <name evidence="4" type="ORF">BJ212DRAFT_559872</name>
</gene>
<name>A0A9P7JAM8_9AGAM</name>
<evidence type="ECO:0000256" key="3">
    <source>
        <dbReference type="SAM" id="SignalP"/>
    </source>
</evidence>
<evidence type="ECO:0000313" key="5">
    <source>
        <dbReference type="Proteomes" id="UP000807769"/>
    </source>
</evidence>
<feature type="compositionally biased region" description="Low complexity" evidence="1">
    <location>
        <begin position="171"/>
        <end position="199"/>
    </location>
</feature>
<feature type="compositionally biased region" description="Low complexity" evidence="1">
    <location>
        <begin position="127"/>
        <end position="142"/>
    </location>
</feature>
<feature type="region of interest" description="Disordered" evidence="1">
    <location>
        <begin position="125"/>
        <end position="199"/>
    </location>
</feature>
<protein>
    <submittedName>
        <fullName evidence="4">Uncharacterized protein</fullName>
    </submittedName>
</protein>
<dbReference type="RefSeq" id="XP_041189849.1">
    <property type="nucleotide sequence ID" value="XM_041343519.1"/>
</dbReference>